<dbReference type="Proteomes" id="UP001216579">
    <property type="component" value="Unassembled WGS sequence"/>
</dbReference>
<feature type="transmembrane region" description="Helical" evidence="7">
    <location>
        <begin position="330"/>
        <end position="357"/>
    </location>
</feature>
<keyword evidence="6 7" id="KW-0472">Membrane</keyword>
<feature type="transmembrane region" description="Helical" evidence="7">
    <location>
        <begin position="102"/>
        <end position="121"/>
    </location>
</feature>
<feature type="transmembrane region" description="Helical" evidence="7">
    <location>
        <begin position="127"/>
        <end position="147"/>
    </location>
</feature>
<dbReference type="PANTHER" id="PTHR23513:SF6">
    <property type="entry name" value="MAJOR FACILITATOR SUPERFAMILY ASSOCIATED DOMAIN-CONTAINING PROTEIN"/>
    <property type="match status" value="1"/>
</dbReference>
<dbReference type="SUPFAM" id="SSF103473">
    <property type="entry name" value="MFS general substrate transporter"/>
    <property type="match status" value="1"/>
</dbReference>
<organism evidence="9 10">
    <name type="scientific">Streptomyces silvisoli</name>
    <dbReference type="NCBI Taxonomy" id="3034235"/>
    <lineage>
        <taxon>Bacteria</taxon>
        <taxon>Bacillati</taxon>
        <taxon>Actinomycetota</taxon>
        <taxon>Actinomycetes</taxon>
        <taxon>Kitasatosporales</taxon>
        <taxon>Streptomycetaceae</taxon>
        <taxon>Streptomyces</taxon>
    </lineage>
</organism>
<evidence type="ECO:0000256" key="4">
    <source>
        <dbReference type="ARBA" id="ARBA00022692"/>
    </source>
</evidence>
<feature type="transmembrane region" description="Helical" evidence="7">
    <location>
        <begin position="195"/>
        <end position="213"/>
    </location>
</feature>
<evidence type="ECO:0000313" key="10">
    <source>
        <dbReference type="Proteomes" id="UP001216579"/>
    </source>
</evidence>
<feature type="transmembrane region" description="Helical" evidence="7">
    <location>
        <begin position="304"/>
        <end position="324"/>
    </location>
</feature>
<feature type="transmembrane region" description="Helical" evidence="7">
    <location>
        <begin position="70"/>
        <end position="90"/>
    </location>
</feature>
<comment type="caution">
    <text evidence="9">The sequence shown here is derived from an EMBL/GenBank/DDBJ whole genome shotgun (WGS) entry which is preliminary data.</text>
</comment>
<dbReference type="InterPro" id="IPR020846">
    <property type="entry name" value="MFS_dom"/>
</dbReference>
<feature type="transmembrane region" description="Helical" evidence="7">
    <location>
        <begin position="259"/>
        <end position="292"/>
    </location>
</feature>
<evidence type="ECO:0000256" key="5">
    <source>
        <dbReference type="ARBA" id="ARBA00022989"/>
    </source>
</evidence>
<keyword evidence="10" id="KW-1185">Reference proteome</keyword>
<evidence type="ECO:0000256" key="7">
    <source>
        <dbReference type="SAM" id="Phobius"/>
    </source>
</evidence>
<keyword evidence="2" id="KW-0813">Transport</keyword>
<evidence type="ECO:0000256" key="1">
    <source>
        <dbReference type="ARBA" id="ARBA00004651"/>
    </source>
</evidence>
<accession>A0ABT5ZTX2</accession>
<evidence type="ECO:0000256" key="3">
    <source>
        <dbReference type="ARBA" id="ARBA00022475"/>
    </source>
</evidence>
<feature type="transmembrane region" description="Helical" evidence="7">
    <location>
        <begin position="403"/>
        <end position="420"/>
    </location>
</feature>
<dbReference type="PANTHER" id="PTHR23513">
    <property type="entry name" value="INTEGRAL MEMBRANE EFFLUX PROTEIN-RELATED"/>
    <property type="match status" value="1"/>
</dbReference>
<dbReference type="Pfam" id="PF05977">
    <property type="entry name" value="MFS_3"/>
    <property type="match status" value="1"/>
</dbReference>
<dbReference type="InterPro" id="IPR010290">
    <property type="entry name" value="TM_effector"/>
</dbReference>
<evidence type="ECO:0000313" key="9">
    <source>
        <dbReference type="EMBL" id="MDF3293266.1"/>
    </source>
</evidence>
<evidence type="ECO:0000256" key="6">
    <source>
        <dbReference type="ARBA" id="ARBA00023136"/>
    </source>
</evidence>
<proteinExistence type="predicted"/>
<sequence length="452" mass="46738">MLAFLSIFLPNTHTGALVAIFDREVRTLLTENRAFRDIWLGEVSAHFGGQVTSFLLPLIAVTYLHVDGTGVGLVSAAQFVPIVVLSLIAGVMVDRYPPRRTLVAASAAQGVALALLGVFQAVKGLTFGQLVVAAVVIGVAAVFYEVAYQSTLPRILPVDSIAAANGLHQATYSISTLAGPSAAGFLIGRLGLSPTLTVAAACSAGAAVSGMLLRGVKAPEQPRQSAVRAIGSGLRFTWSLRPIRDLCVQAGLSNLHEKAFLTVFLVFAVRALGMSGTTVGLITGVGSVGALIGSLCANRLAKRWTVGGTLALGAVLAAGGLLLIPVVAHFGAYVAVLASIAMVLNGFGVALFNVFAVSLRQAIPPEHQLGAVTASYRLVALGTLPLGAFIGGALSDALSPGNALWLVGLSYLVVSFWLTWSPLRRARTLEEAEELGRTTGVEAPPVCRSPSA</sequence>
<dbReference type="CDD" id="cd06173">
    <property type="entry name" value="MFS_MefA_like"/>
    <property type="match status" value="1"/>
</dbReference>
<dbReference type="EMBL" id="JARJBC010000024">
    <property type="protein sequence ID" value="MDF3293266.1"/>
    <property type="molecule type" value="Genomic_DNA"/>
</dbReference>
<dbReference type="RefSeq" id="WP_276096204.1">
    <property type="nucleotide sequence ID" value="NZ_JARJBC010000024.1"/>
</dbReference>
<feature type="domain" description="Major facilitator superfamily (MFS) profile" evidence="8">
    <location>
        <begin position="1"/>
        <end position="427"/>
    </location>
</feature>
<reference evidence="9 10" key="1">
    <citation type="submission" date="2023-03" db="EMBL/GenBank/DDBJ databases">
        <title>Draft genome sequence of Streptomyces sp. RB6PN23 isolated from peat swamp forest in Thailand.</title>
        <authorList>
            <person name="Klaysubun C."/>
            <person name="Duangmal K."/>
        </authorList>
    </citation>
    <scope>NUCLEOTIDE SEQUENCE [LARGE SCALE GENOMIC DNA]</scope>
    <source>
        <strain evidence="9 10">RB6PN23</strain>
    </source>
</reference>
<evidence type="ECO:0000259" key="8">
    <source>
        <dbReference type="PROSITE" id="PS50850"/>
    </source>
</evidence>
<dbReference type="Gene3D" id="1.20.1250.20">
    <property type="entry name" value="MFS general substrate transporter like domains"/>
    <property type="match status" value="1"/>
</dbReference>
<feature type="transmembrane region" description="Helical" evidence="7">
    <location>
        <begin position="369"/>
        <end position="391"/>
    </location>
</feature>
<protein>
    <submittedName>
        <fullName evidence="9">MFS transporter</fullName>
    </submittedName>
</protein>
<dbReference type="PROSITE" id="PS50850">
    <property type="entry name" value="MFS"/>
    <property type="match status" value="1"/>
</dbReference>
<evidence type="ECO:0000256" key="2">
    <source>
        <dbReference type="ARBA" id="ARBA00022448"/>
    </source>
</evidence>
<keyword evidence="3" id="KW-1003">Cell membrane</keyword>
<dbReference type="InterPro" id="IPR036259">
    <property type="entry name" value="MFS_trans_sf"/>
</dbReference>
<comment type="subcellular location">
    <subcellularLocation>
        <location evidence="1">Cell membrane</location>
        <topology evidence="1">Multi-pass membrane protein</topology>
    </subcellularLocation>
</comment>
<keyword evidence="5 7" id="KW-1133">Transmembrane helix</keyword>
<name>A0ABT5ZTX2_9ACTN</name>
<keyword evidence="4 7" id="KW-0812">Transmembrane</keyword>
<gene>
    <name evidence="9" type="ORF">P3G67_29465</name>
</gene>